<sequence length="366" mass="41850">MLGLSFVVNTISSVISLLIILVTYFSSLRSAMFSENYLGYAFVAWIIGYTILLIFSSTYTSFFQATRRFPEFNRVNLISSIISLLCFASLYFFREQMPARVGLFLLILFISQLFSLAYFAFRLHKKNSIKPSFRFSIKKDFPGLKRFIIAAHLSIVANFFNYRFSTWAINYYLNEAALGWYSLAVNTGAIFSMVTEPMAMVLTPYLAEKHGEDKNKLFSTYFRLFFWAIIIVAGFALIFAPWLIPWVYGAEFEPSVILFQLAVPGICFAALTKIMASFVISNGRQELNLTATLVGLLVTIPANLMLVRFWNEQGAVYSNFITYGSMFITLLILCTIKLKIKPGNIFSLSLSDWKLLRQLTKRLFQN</sequence>
<evidence type="ECO:0000256" key="5">
    <source>
        <dbReference type="ARBA" id="ARBA00023136"/>
    </source>
</evidence>
<dbReference type="AlphaFoldDB" id="A0A644X3J0"/>
<dbReference type="GO" id="GO:0005886">
    <property type="term" value="C:plasma membrane"/>
    <property type="evidence" value="ECO:0007669"/>
    <property type="project" value="UniProtKB-SubCell"/>
</dbReference>
<dbReference type="PANTHER" id="PTHR30250:SF11">
    <property type="entry name" value="O-ANTIGEN TRANSPORTER-RELATED"/>
    <property type="match status" value="1"/>
</dbReference>
<dbReference type="PANTHER" id="PTHR30250">
    <property type="entry name" value="PST FAMILY PREDICTED COLANIC ACID TRANSPORTER"/>
    <property type="match status" value="1"/>
</dbReference>
<dbReference type="InterPro" id="IPR050833">
    <property type="entry name" value="Poly_Biosynth_Transport"/>
</dbReference>
<accession>A0A644X3J0</accession>
<keyword evidence="3 6" id="KW-0812">Transmembrane</keyword>
<dbReference type="EMBL" id="VSSQ01001684">
    <property type="protein sequence ID" value="MPM10368.1"/>
    <property type="molecule type" value="Genomic_DNA"/>
</dbReference>
<proteinExistence type="predicted"/>
<feature type="transmembrane region" description="Helical" evidence="6">
    <location>
        <begin position="224"/>
        <end position="244"/>
    </location>
</feature>
<reference evidence="7" key="1">
    <citation type="submission" date="2019-08" db="EMBL/GenBank/DDBJ databases">
        <authorList>
            <person name="Kucharzyk K."/>
            <person name="Murdoch R.W."/>
            <person name="Higgins S."/>
            <person name="Loffler F."/>
        </authorList>
    </citation>
    <scope>NUCLEOTIDE SEQUENCE</scope>
</reference>
<protein>
    <submittedName>
        <fullName evidence="7">Uncharacterized protein</fullName>
    </submittedName>
</protein>
<evidence type="ECO:0000256" key="4">
    <source>
        <dbReference type="ARBA" id="ARBA00022989"/>
    </source>
</evidence>
<evidence type="ECO:0000256" key="1">
    <source>
        <dbReference type="ARBA" id="ARBA00004651"/>
    </source>
</evidence>
<keyword evidence="4 6" id="KW-1133">Transmembrane helix</keyword>
<feature type="transmembrane region" description="Helical" evidence="6">
    <location>
        <begin position="256"/>
        <end position="280"/>
    </location>
</feature>
<feature type="transmembrane region" description="Helical" evidence="6">
    <location>
        <begin position="7"/>
        <end position="25"/>
    </location>
</feature>
<feature type="transmembrane region" description="Helical" evidence="6">
    <location>
        <begin position="287"/>
        <end position="310"/>
    </location>
</feature>
<feature type="transmembrane region" description="Helical" evidence="6">
    <location>
        <begin position="37"/>
        <end position="63"/>
    </location>
</feature>
<evidence type="ECO:0000256" key="6">
    <source>
        <dbReference type="SAM" id="Phobius"/>
    </source>
</evidence>
<comment type="subcellular location">
    <subcellularLocation>
        <location evidence="1">Cell membrane</location>
        <topology evidence="1">Multi-pass membrane protein</topology>
    </subcellularLocation>
</comment>
<keyword evidence="5 6" id="KW-0472">Membrane</keyword>
<gene>
    <name evidence="7" type="ORF">SDC9_56699</name>
</gene>
<evidence type="ECO:0000313" key="7">
    <source>
        <dbReference type="EMBL" id="MPM10368.1"/>
    </source>
</evidence>
<feature type="transmembrane region" description="Helical" evidence="6">
    <location>
        <begin position="142"/>
        <end position="160"/>
    </location>
</feature>
<feature type="transmembrane region" description="Helical" evidence="6">
    <location>
        <begin position="316"/>
        <end position="336"/>
    </location>
</feature>
<comment type="caution">
    <text evidence="7">The sequence shown here is derived from an EMBL/GenBank/DDBJ whole genome shotgun (WGS) entry which is preliminary data.</text>
</comment>
<keyword evidence="2" id="KW-1003">Cell membrane</keyword>
<feature type="transmembrane region" description="Helical" evidence="6">
    <location>
        <begin position="75"/>
        <end position="93"/>
    </location>
</feature>
<organism evidence="7">
    <name type="scientific">bioreactor metagenome</name>
    <dbReference type="NCBI Taxonomy" id="1076179"/>
    <lineage>
        <taxon>unclassified sequences</taxon>
        <taxon>metagenomes</taxon>
        <taxon>ecological metagenomes</taxon>
    </lineage>
</organism>
<name>A0A644X3J0_9ZZZZ</name>
<dbReference type="InterPro" id="IPR002797">
    <property type="entry name" value="Polysacc_synth"/>
</dbReference>
<dbReference type="Pfam" id="PF01943">
    <property type="entry name" value="Polysacc_synt"/>
    <property type="match status" value="1"/>
</dbReference>
<feature type="transmembrane region" description="Helical" evidence="6">
    <location>
        <begin position="180"/>
        <end position="203"/>
    </location>
</feature>
<feature type="transmembrane region" description="Helical" evidence="6">
    <location>
        <begin position="99"/>
        <end position="121"/>
    </location>
</feature>
<evidence type="ECO:0000256" key="3">
    <source>
        <dbReference type="ARBA" id="ARBA00022692"/>
    </source>
</evidence>
<evidence type="ECO:0000256" key="2">
    <source>
        <dbReference type="ARBA" id="ARBA00022475"/>
    </source>
</evidence>